<gene>
    <name evidence="1" type="ORF">METZ01_LOCUS443831</name>
</gene>
<dbReference type="EMBL" id="UINC01181336">
    <property type="protein sequence ID" value="SVD90977.1"/>
    <property type="molecule type" value="Genomic_DNA"/>
</dbReference>
<feature type="non-terminal residue" evidence="1">
    <location>
        <position position="1"/>
    </location>
</feature>
<sequence length="218" mass="26321">PRDERERKRQTEEDAARWILQHCKEHNLTKKNVDMEVEWDITHNSIPKELIRQGWKKRQLDVIFRTTETIIQEELEPDDNVLGWDDESLKADKKRYETFLNKKDLHLKENGGDYDWVYKLSVDVGYHKVMEEIERVGFLKKGLVWLYFKNKTHETEYRDLNAIKTNRHGVEFGEIRWKKWQKEFLKGFDIDTEYLPVSKNKATIDGWYGVKEEEEETS</sequence>
<reference evidence="1" key="1">
    <citation type="submission" date="2018-05" db="EMBL/GenBank/DDBJ databases">
        <authorList>
            <person name="Lanie J.A."/>
            <person name="Ng W.-L."/>
            <person name="Kazmierczak K.M."/>
            <person name="Andrzejewski T.M."/>
            <person name="Davidsen T.M."/>
            <person name="Wayne K.J."/>
            <person name="Tettelin H."/>
            <person name="Glass J.I."/>
            <person name="Rusch D."/>
            <person name="Podicherti R."/>
            <person name="Tsui H.-C.T."/>
            <person name="Winkler M.E."/>
        </authorList>
    </citation>
    <scope>NUCLEOTIDE SEQUENCE</scope>
</reference>
<name>A0A382Z651_9ZZZZ</name>
<evidence type="ECO:0000313" key="1">
    <source>
        <dbReference type="EMBL" id="SVD90977.1"/>
    </source>
</evidence>
<accession>A0A382Z651</accession>
<organism evidence="1">
    <name type="scientific">marine metagenome</name>
    <dbReference type="NCBI Taxonomy" id="408172"/>
    <lineage>
        <taxon>unclassified sequences</taxon>
        <taxon>metagenomes</taxon>
        <taxon>ecological metagenomes</taxon>
    </lineage>
</organism>
<protein>
    <submittedName>
        <fullName evidence="1">Uncharacterized protein</fullName>
    </submittedName>
</protein>
<proteinExistence type="predicted"/>
<dbReference type="AlphaFoldDB" id="A0A382Z651"/>